<dbReference type="GO" id="GO:0046872">
    <property type="term" value="F:metal ion binding"/>
    <property type="evidence" value="ECO:0007669"/>
    <property type="project" value="UniProtKB-KW"/>
</dbReference>
<reference evidence="15" key="1">
    <citation type="journal article" date="2023" name="bioRxiv">
        <title>Scaffold-level genome assemblies of two parasitoid biocontrol wasps reveal the parthenogenesis mechanism and an associated novel virus.</title>
        <authorList>
            <person name="Inwood S."/>
            <person name="Skelly J."/>
            <person name="Guhlin J."/>
            <person name="Harrop T."/>
            <person name="Goldson S."/>
            <person name="Dearden P."/>
        </authorList>
    </citation>
    <scope>NUCLEOTIDE SEQUENCE</scope>
    <source>
        <strain evidence="15">Lincoln</strain>
        <tissue evidence="15">Whole body</tissue>
    </source>
</reference>
<evidence type="ECO:0000256" key="13">
    <source>
        <dbReference type="ARBA" id="ARBA00025311"/>
    </source>
</evidence>
<protein>
    <recommendedName>
        <fullName evidence="14">Tim10-like domain-containing protein</fullName>
    </recommendedName>
</protein>
<dbReference type="Gene3D" id="1.10.287.810">
    <property type="entry name" value="Mitochondrial import inner membrane translocase subunit tim13 like domains"/>
    <property type="match status" value="1"/>
</dbReference>
<keyword evidence="4" id="KW-0479">Metal-binding</keyword>
<keyword evidence="12" id="KW-0143">Chaperone</keyword>
<evidence type="ECO:0000256" key="3">
    <source>
        <dbReference type="ARBA" id="ARBA00022448"/>
    </source>
</evidence>
<dbReference type="GO" id="GO:0015031">
    <property type="term" value="P:protein transport"/>
    <property type="evidence" value="ECO:0007669"/>
    <property type="project" value="UniProtKB-KW"/>
</dbReference>
<comment type="caution">
    <text evidence="15">The sequence shown here is derived from an EMBL/GenBank/DDBJ whole genome shotgun (WGS) entry which is preliminary data.</text>
</comment>
<evidence type="ECO:0000256" key="12">
    <source>
        <dbReference type="ARBA" id="ARBA00023186"/>
    </source>
</evidence>
<dbReference type="Pfam" id="PF02953">
    <property type="entry name" value="zf-Tim10_DDP"/>
    <property type="match status" value="1"/>
</dbReference>
<keyword evidence="7" id="KW-0653">Protein transport</keyword>
<evidence type="ECO:0000256" key="1">
    <source>
        <dbReference type="ARBA" id="ARBA00004137"/>
    </source>
</evidence>
<comment type="function">
    <text evidence="13">Mitochondrial intermembrane chaperone that participates in the import and insertion of multi-pass transmembrane proteins into the mitochondrial inner membrane. May also be required for the transfer of beta-barrel precursors from the TOM complex to the sorting and assembly machinery (SAM complex) of the outer membrane. Acts as a chaperone-like protein that protects the hydrophobic precursors from aggregation and guide them through the mitochondrial intermembrane space.</text>
</comment>
<evidence type="ECO:0000256" key="5">
    <source>
        <dbReference type="ARBA" id="ARBA00022792"/>
    </source>
</evidence>
<keyword evidence="9" id="KW-0496">Mitochondrion</keyword>
<evidence type="ECO:0000256" key="8">
    <source>
        <dbReference type="ARBA" id="ARBA00023010"/>
    </source>
</evidence>
<keyword evidence="16" id="KW-1185">Reference proteome</keyword>
<evidence type="ECO:0000259" key="14">
    <source>
        <dbReference type="Pfam" id="PF02953"/>
    </source>
</evidence>
<comment type="similarity">
    <text evidence="2">Belongs to the small Tim family.</text>
</comment>
<dbReference type="Proteomes" id="UP001168972">
    <property type="component" value="Unassembled WGS sequence"/>
</dbReference>
<dbReference type="PANTHER" id="PTHR11038:SF16">
    <property type="entry name" value="MITOCHONDRIAL IMPORT INNER MEMBRANE TRANSLOCASE SUBUNIT TIM10"/>
    <property type="match status" value="1"/>
</dbReference>
<evidence type="ECO:0000313" key="15">
    <source>
        <dbReference type="EMBL" id="KAK0162190.1"/>
    </source>
</evidence>
<evidence type="ECO:0000256" key="6">
    <source>
        <dbReference type="ARBA" id="ARBA00022833"/>
    </source>
</evidence>
<keyword evidence="3" id="KW-0813">Transport</keyword>
<evidence type="ECO:0000256" key="7">
    <source>
        <dbReference type="ARBA" id="ARBA00022927"/>
    </source>
</evidence>
<keyword evidence="5" id="KW-0999">Mitochondrion inner membrane</keyword>
<comment type="subcellular location">
    <subcellularLocation>
        <location evidence="1">Mitochondrion inner membrane</location>
        <topology evidence="1">Peripheral membrane protein</topology>
        <orientation evidence="1">Intermembrane side</orientation>
    </subcellularLocation>
</comment>
<evidence type="ECO:0000256" key="9">
    <source>
        <dbReference type="ARBA" id="ARBA00023128"/>
    </source>
</evidence>
<dbReference type="EMBL" id="JAQQBR010001834">
    <property type="protein sequence ID" value="KAK0162190.1"/>
    <property type="molecule type" value="Genomic_DNA"/>
</dbReference>
<keyword evidence="11" id="KW-1015">Disulfide bond</keyword>
<reference evidence="15" key="2">
    <citation type="submission" date="2023-03" db="EMBL/GenBank/DDBJ databases">
        <authorList>
            <person name="Inwood S.N."/>
            <person name="Skelly J.G."/>
            <person name="Guhlin J."/>
            <person name="Harrop T.W.R."/>
            <person name="Goldson S.G."/>
            <person name="Dearden P.K."/>
        </authorList>
    </citation>
    <scope>NUCLEOTIDE SEQUENCE</scope>
    <source>
        <strain evidence="15">Lincoln</strain>
        <tissue evidence="15">Whole body</tissue>
    </source>
</reference>
<dbReference type="GO" id="GO:0005743">
    <property type="term" value="C:mitochondrial inner membrane"/>
    <property type="evidence" value="ECO:0007669"/>
    <property type="project" value="UniProtKB-SubCell"/>
</dbReference>
<dbReference type="FunFam" id="1.10.287.810:FF:000002">
    <property type="entry name" value="Mitochondrial import inner membrane translocase subunit tim10"/>
    <property type="match status" value="1"/>
</dbReference>
<dbReference type="InterPro" id="IPR004217">
    <property type="entry name" value="Tim10-like"/>
</dbReference>
<evidence type="ECO:0000256" key="4">
    <source>
        <dbReference type="ARBA" id="ARBA00022723"/>
    </source>
</evidence>
<evidence type="ECO:0000313" key="16">
    <source>
        <dbReference type="Proteomes" id="UP001168972"/>
    </source>
</evidence>
<keyword evidence="6" id="KW-0862">Zinc</keyword>
<dbReference type="GO" id="GO:0045039">
    <property type="term" value="P:protein insertion into mitochondrial inner membrane"/>
    <property type="evidence" value="ECO:0007669"/>
    <property type="project" value="TreeGrafter"/>
</dbReference>
<keyword evidence="8" id="KW-0811">Translocation</keyword>
<evidence type="ECO:0000256" key="10">
    <source>
        <dbReference type="ARBA" id="ARBA00023136"/>
    </source>
</evidence>
<proteinExistence type="inferred from homology"/>
<accession>A0AA39KHF5</accession>
<dbReference type="SUPFAM" id="SSF144122">
    <property type="entry name" value="Tim10-like"/>
    <property type="match status" value="1"/>
</dbReference>
<dbReference type="PANTHER" id="PTHR11038">
    <property type="entry name" value="MITOCHONDRIAL IMPORT INNER MEMBRANE TRANSLOCASE SUBUNIT TIM10"/>
    <property type="match status" value="1"/>
</dbReference>
<sequence length="201" mass="23277">MEFPSFLTGKLSFYGYVSMDMAGEVGLIVGECMREEIYYGNTEDFVEYLEHFLLFINLDDDLLTDDETLTIFSGLGLFYLSRKATIKRRKDQMFAKRRETQRAIEDIENKKIMAALPQLDEAKLKLVQDLEIEMMSDMYNRMTSACHKKCILPLYNEPELGKGESVCIDRCIAKYLDIHEKIGKKLTQISMNEQKTQESSS</sequence>
<organism evidence="15 16">
    <name type="scientific">Microctonus hyperodae</name>
    <name type="common">Parasitoid wasp</name>
    <dbReference type="NCBI Taxonomy" id="165561"/>
    <lineage>
        <taxon>Eukaryota</taxon>
        <taxon>Metazoa</taxon>
        <taxon>Ecdysozoa</taxon>
        <taxon>Arthropoda</taxon>
        <taxon>Hexapoda</taxon>
        <taxon>Insecta</taxon>
        <taxon>Pterygota</taxon>
        <taxon>Neoptera</taxon>
        <taxon>Endopterygota</taxon>
        <taxon>Hymenoptera</taxon>
        <taxon>Apocrita</taxon>
        <taxon>Ichneumonoidea</taxon>
        <taxon>Braconidae</taxon>
        <taxon>Euphorinae</taxon>
        <taxon>Microctonus</taxon>
    </lineage>
</organism>
<evidence type="ECO:0000256" key="11">
    <source>
        <dbReference type="ARBA" id="ARBA00023157"/>
    </source>
</evidence>
<name>A0AA39KHF5_MICHY</name>
<dbReference type="AlphaFoldDB" id="A0AA39KHF5"/>
<dbReference type="InterPro" id="IPR035427">
    <property type="entry name" value="Tim10-like_dom_sf"/>
</dbReference>
<gene>
    <name evidence="15" type="ORF">PV327_008544</name>
</gene>
<evidence type="ECO:0000256" key="2">
    <source>
        <dbReference type="ARBA" id="ARBA00006720"/>
    </source>
</evidence>
<keyword evidence="10" id="KW-0472">Membrane</keyword>
<feature type="domain" description="Tim10-like" evidence="14">
    <location>
        <begin position="127"/>
        <end position="187"/>
    </location>
</feature>